<dbReference type="PRINTS" id="PR00463">
    <property type="entry name" value="EP450I"/>
</dbReference>
<dbReference type="RefSeq" id="XP_048321834.1">
    <property type="nucleotide sequence ID" value="XM_048465877.2"/>
</dbReference>
<dbReference type="PANTHER" id="PTHR24286:SF190">
    <property type="entry name" value="CYTOCHROME P450"/>
    <property type="match status" value="1"/>
</dbReference>
<dbReference type="InterPro" id="IPR036396">
    <property type="entry name" value="Cyt_P450_sf"/>
</dbReference>
<dbReference type="PRINTS" id="PR00385">
    <property type="entry name" value="P450"/>
</dbReference>
<dbReference type="PROSITE" id="PS00086">
    <property type="entry name" value="CYTOCHROME_P450"/>
    <property type="match status" value="1"/>
</dbReference>
<dbReference type="Gene3D" id="1.10.630.10">
    <property type="entry name" value="Cytochrome P450"/>
    <property type="match status" value="1"/>
</dbReference>
<keyword evidence="5" id="KW-1133">Transmembrane helix</keyword>
<evidence type="ECO:0000313" key="9">
    <source>
        <dbReference type="RefSeq" id="XP_048321834.1"/>
    </source>
</evidence>
<evidence type="ECO:0000256" key="1">
    <source>
        <dbReference type="ARBA" id="ARBA00004167"/>
    </source>
</evidence>
<keyword evidence="4 7" id="KW-0479">Metal-binding</keyword>
<keyword evidence="7" id="KW-0560">Oxidoreductase</keyword>
<reference evidence="8" key="1">
    <citation type="submission" date="2025-05" db="UniProtKB">
        <authorList>
            <consortium name="RefSeq"/>
        </authorList>
    </citation>
    <scope>NUCLEOTIDE SEQUENCE [LARGE SCALE GENOMIC DNA]</scope>
</reference>
<keyword evidence="3" id="KW-0812">Transmembrane</keyword>
<evidence type="ECO:0000256" key="6">
    <source>
        <dbReference type="ARBA" id="ARBA00023004"/>
    </source>
</evidence>
<reference evidence="9" key="2">
    <citation type="submission" date="2025-08" db="UniProtKB">
        <authorList>
            <consortium name="RefSeq"/>
        </authorList>
    </citation>
    <scope>IDENTIFICATION</scope>
    <source>
        <tissue evidence="9">Seedling</tissue>
    </source>
</reference>
<keyword evidence="5" id="KW-0472">Membrane</keyword>
<organism evidence="8 9">
    <name type="scientific">Ziziphus jujuba</name>
    <name type="common">Chinese jujube</name>
    <name type="synonym">Ziziphus sativa</name>
    <dbReference type="NCBI Taxonomy" id="326968"/>
    <lineage>
        <taxon>Eukaryota</taxon>
        <taxon>Viridiplantae</taxon>
        <taxon>Streptophyta</taxon>
        <taxon>Embryophyta</taxon>
        <taxon>Tracheophyta</taxon>
        <taxon>Spermatophyta</taxon>
        <taxon>Magnoliopsida</taxon>
        <taxon>eudicotyledons</taxon>
        <taxon>Gunneridae</taxon>
        <taxon>Pentapetalae</taxon>
        <taxon>rosids</taxon>
        <taxon>fabids</taxon>
        <taxon>Rosales</taxon>
        <taxon>Rhamnaceae</taxon>
        <taxon>Paliureae</taxon>
        <taxon>Ziziphus</taxon>
    </lineage>
</organism>
<accession>A0ABM3I6Y3</accession>
<evidence type="ECO:0000256" key="2">
    <source>
        <dbReference type="ARBA" id="ARBA00010617"/>
    </source>
</evidence>
<dbReference type="PANTHER" id="PTHR24286">
    <property type="entry name" value="CYTOCHROME P450 26"/>
    <property type="match status" value="1"/>
</dbReference>
<comment type="similarity">
    <text evidence="2 7">Belongs to the cytochrome P450 family.</text>
</comment>
<dbReference type="Pfam" id="PF00067">
    <property type="entry name" value="p450"/>
    <property type="match status" value="1"/>
</dbReference>
<evidence type="ECO:0000256" key="3">
    <source>
        <dbReference type="ARBA" id="ARBA00022692"/>
    </source>
</evidence>
<evidence type="ECO:0000256" key="4">
    <source>
        <dbReference type="ARBA" id="ARBA00022723"/>
    </source>
</evidence>
<dbReference type="SUPFAM" id="SSF48264">
    <property type="entry name" value="Cytochrome P450"/>
    <property type="match status" value="1"/>
</dbReference>
<dbReference type="GeneID" id="125418180"/>
<dbReference type="InterPro" id="IPR001128">
    <property type="entry name" value="Cyt_P450"/>
</dbReference>
<dbReference type="InterPro" id="IPR002401">
    <property type="entry name" value="Cyt_P450_E_grp-I"/>
</dbReference>
<dbReference type="CDD" id="cd11043">
    <property type="entry name" value="CYP90-like"/>
    <property type="match status" value="1"/>
</dbReference>
<proteinExistence type="inferred from homology"/>
<evidence type="ECO:0000256" key="5">
    <source>
        <dbReference type="ARBA" id="ARBA00022989"/>
    </source>
</evidence>
<protein>
    <submittedName>
        <fullName evidence="9">Beta-amyrin 28-monooxygenase-like</fullName>
    </submittedName>
</protein>
<comment type="subcellular location">
    <subcellularLocation>
        <location evidence="1">Membrane</location>
        <topology evidence="1">Single-pass membrane protein</topology>
    </subcellularLocation>
</comment>
<keyword evidence="8" id="KW-1185">Reference proteome</keyword>
<dbReference type="InterPro" id="IPR017972">
    <property type="entry name" value="Cyt_P450_CS"/>
</dbReference>
<name>A0ABM3I6Y3_ZIZJJ</name>
<dbReference type="Proteomes" id="UP001652623">
    <property type="component" value="Chromosome 1"/>
</dbReference>
<evidence type="ECO:0000256" key="7">
    <source>
        <dbReference type="RuleBase" id="RU000461"/>
    </source>
</evidence>
<keyword evidence="7" id="KW-0503">Monooxygenase</keyword>
<gene>
    <name evidence="9" type="primary">LOC125418180</name>
</gene>
<sequence>MDALFTIFLLLIPVFLLLTRWRRSSKRLPPGSLGIPIIGQSIGLLRAMRANTADEWLQQRVREYGPISKLSLFGKPTVFIHGQAANKFVFNSDSSIITNQQTESLRMILGEKNIFELSGYDHKRVRDALLLFLKPESLKQYVGKMDGEIRKHLEMHWHGKQQITVLPLMKILTFNIICSLLFGIEQGTRRDKFLECFQQMIEGMWSVPLKLPFTRYNQSIKASIRVQNMIKELVQERRKELEQEGASPRKDLITCMLSIRNKDNEEILTEMEIVHNVMVSMVAGYDTTSGLLTFIMRFLANEPAIYAAVVQEQEEIVKSKPSGEFLTWEDLAKMKYTWKVALETLRMVPPVFGGFRKALKDIEYGGYLIPKGWQIFWASSMTHMDTSIFKEPSKFDPSRFEKQASVPPYCFVSFGGGPRICPGNEFARIETLVAVHHLVTKFNWKLLADNSYFRDPTPIPAQGLPVQISPKKPL</sequence>
<keyword evidence="7" id="KW-0349">Heme</keyword>
<evidence type="ECO:0000313" key="8">
    <source>
        <dbReference type="Proteomes" id="UP001652623"/>
    </source>
</evidence>
<keyword evidence="6 7" id="KW-0408">Iron</keyword>